<dbReference type="InterPro" id="IPR028021">
    <property type="entry name" value="Katanin_C-terminal"/>
</dbReference>
<comment type="similarity">
    <text evidence="3">Belongs to the TRAFAC class translation factor GTPase superfamily. Classic translation factor GTPase family. EF-Tu/EF-1A subfamily.</text>
</comment>
<keyword evidence="5 12" id="KW-0853">WD repeat</keyword>
<evidence type="ECO:0000256" key="4">
    <source>
        <dbReference type="ARBA" id="ARBA00022490"/>
    </source>
</evidence>
<dbReference type="InterPro" id="IPR020472">
    <property type="entry name" value="WD40_PAC1"/>
</dbReference>
<comment type="caution">
    <text evidence="15">The sequence shown here is derived from an EMBL/GenBank/DDBJ whole genome shotgun (WGS) entry which is preliminary data.</text>
</comment>
<feature type="repeat" description="WD" evidence="12">
    <location>
        <begin position="840"/>
        <end position="881"/>
    </location>
</feature>
<dbReference type="InterPro" id="IPR036322">
    <property type="entry name" value="WD40_repeat_dom_sf"/>
</dbReference>
<feature type="compositionally biased region" description="Basic and acidic residues" evidence="13">
    <location>
        <begin position="1153"/>
        <end position="1171"/>
    </location>
</feature>
<keyword evidence="7" id="KW-0677">Repeat</keyword>
<evidence type="ECO:0000256" key="13">
    <source>
        <dbReference type="SAM" id="MobiDB-lite"/>
    </source>
</evidence>
<feature type="repeat" description="WD" evidence="12">
    <location>
        <begin position="756"/>
        <end position="797"/>
    </location>
</feature>
<dbReference type="PROSITE" id="PS50082">
    <property type="entry name" value="WD_REPEATS_2"/>
    <property type="match status" value="5"/>
</dbReference>
<comment type="subcellular location">
    <subcellularLocation>
        <location evidence="2 11">Cytoplasm</location>
        <location evidence="2 11">Cytoskeleton</location>
    </subcellularLocation>
</comment>
<feature type="repeat" description="WD" evidence="12">
    <location>
        <begin position="714"/>
        <end position="755"/>
    </location>
</feature>
<dbReference type="SUPFAM" id="SSF52540">
    <property type="entry name" value="P-loop containing nucleoside triphosphate hydrolases"/>
    <property type="match status" value="1"/>
</dbReference>
<evidence type="ECO:0000256" key="6">
    <source>
        <dbReference type="ARBA" id="ARBA00022701"/>
    </source>
</evidence>
<evidence type="ECO:0000256" key="9">
    <source>
        <dbReference type="ARBA" id="ARBA00023134"/>
    </source>
</evidence>
<dbReference type="ExpressionAtlas" id="A0A3L6FQC7">
    <property type="expression patterns" value="baseline and differential"/>
</dbReference>
<dbReference type="Pfam" id="PF22594">
    <property type="entry name" value="GTP-eEF1A_C"/>
    <property type="match status" value="1"/>
</dbReference>
<dbReference type="InterPro" id="IPR015943">
    <property type="entry name" value="WD40/YVTN_repeat-like_dom_sf"/>
</dbReference>
<dbReference type="GO" id="GO:0008017">
    <property type="term" value="F:microtubule binding"/>
    <property type="evidence" value="ECO:0007669"/>
    <property type="project" value="UniProtKB-UniRule"/>
</dbReference>
<dbReference type="InterPro" id="IPR000795">
    <property type="entry name" value="T_Tr_GTP-bd_dom"/>
</dbReference>
<organism evidence="15">
    <name type="scientific">Zea mays</name>
    <name type="common">Maize</name>
    <dbReference type="NCBI Taxonomy" id="4577"/>
    <lineage>
        <taxon>Eukaryota</taxon>
        <taxon>Viridiplantae</taxon>
        <taxon>Streptophyta</taxon>
        <taxon>Embryophyta</taxon>
        <taxon>Tracheophyta</taxon>
        <taxon>Spermatophyta</taxon>
        <taxon>Magnoliopsida</taxon>
        <taxon>Liliopsida</taxon>
        <taxon>Poales</taxon>
        <taxon>Poaceae</taxon>
        <taxon>PACMAD clade</taxon>
        <taxon>Panicoideae</taxon>
        <taxon>Andropogonodae</taxon>
        <taxon>Andropogoneae</taxon>
        <taxon>Tripsacinae</taxon>
        <taxon>Zea</taxon>
    </lineage>
</organism>
<feature type="region of interest" description="Disordered" evidence="13">
    <location>
        <begin position="1132"/>
        <end position="1171"/>
    </location>
</feature>
<evidence type="ECO:0000256" key="12">
    <source>
        <dbReference type="PROSITE-ProRule" id="PRU00221"/>
    </source>
</evidence>
<sequence>METCASKMDAYLIEIIRKIHGPDVSITEIVKLSNWVHKYSGVSILARSLFTPPSAKSKTIVFSHDFKDRRNTTGNKQATMDALHKTFMTRKKRHINIVPFKFDTPSPDDMVTTGLKSSRNFRKEVLVKDSVGVTGKEMMNNDILLTEKNTSMDPSALVQLDDGGTSSNVPSSSQNITLALDHELQHLSLESKPKNSKTNVKKTASVSHYKPEPWMLQSENQEIRNQLSLAIVGHVDSGKSTLCGRLRHALGLISKKQMHKYEKEAKEKGKGSFAYAWAMDESSDERERGITMTVAVAYFNSEKYRVVLLDSPGHKDFVPNMISGATQADAAILVVDASIGSFEAGMGVNGIGQTKEHSQLVRSFGVENLIVAVNKMDGVEYSKERFQSVKSQLGVFLRSCGYKDSSVTWVPLSAMANENLVTASSDPRLLSWYNGGCLLQAIDSLPPPRRDVSSPLRLPICDVIASHTLGQVAVCGKVESGGIRTGCKVLVMPCGDIATVKTMERDSSTCSLARAGDNVAVGLHGVDPGHIAAGGVLCHPDFPVRVASHLELKILVLEITVPILVGLEFELHIRHAKSSARLVRILSSLDQKTGRALKKAPRLLTARQAALVEVRLDREACVEEFSTLKALARVFLRSQGSTVAEMEKSKLKKAREYRLGKCYHNKTGEEFVAHSSNVNCLKIGRKTSRVLVTGGEDHKVNLWAIGKPNSILSLSGHTSAVESVGFDSTEVFVAAGAASGTIKLWDLEEAKIVRTLTGHRSNCMSVDFHPFGEFFASGSLDTNLKIWDIRRKNCIHTYKGHTRGVNAIRFTPDGRWVVSGGEDNIVKLWDLTAGKLLHEFKCHEGQIQCIDFHPHEFLLATGSADKTVKFWDLETFELIGSTGPEVFSWEPIRCHDTVDVGWSRLADLNVHEGKLLGCSFNQSCVGIWVVDLTRLEPYTMGTSTKVNGHSELKTLSSGTMPLQNDSGSRANIGRSSVLQNTENNLKTSSGRLTSSGGELATDSRSDAADVAPVLSKVTRRVEPATDSRKESNDVELVPRASSRMEIADLAPISSSKSGRRLESAPDSKEESADTAPVVVSNPRANVRMEIISDSAPALSKSNRKLDSGTNSKKESADAVIVPRTNSRMEMISDSRREPSAGRISPFRIQSRYAEPRKLAHAKTDSNKVDSRNKITETEDFNCQIFLPRRNGVFQTISSEEPREDVKCGPVDRVGFSNSSEPNASVRNENYVPRMRKPGDNCYIEVSRAGRARSSVSNWEGRDQPPSHEEPTTSSSTLAPTGHPYSSRGSNQASEAPIIASDEDVLSLIMERHDLFLSSTKSRLMKLQIIHQMWERNDIRGVLSAMDRMGDHAVCADMASVLMEKSETITLDLCTSILPVVTDLLESKIDRHLVVALELLVKLVRTFGPMIHSTVSSGPCVGVDLEAEQRRKGAVANAAQELALVFQEIMS</sequence>
<dbReference type="InterPro" id="IPR027417">
    <property type="entry name" value="P-loop_NTPase"/>
</dbReference>
<protein>
    <recommendedName>
        <fullName evidence="11">Katanin p80 WD40 repeat-containing subunit B1 homolog</fullName>
    </recommendedName>
</protein>
<feature type="domain" description="Tr-type G" evidence="14">
    <location>
        <begin position="224"/>
        <end position="456"/>
    </location>
</feature>
<dbReference type="Pfam" id="PF13925">
    <property type="entry name" value="Katanin_con80"/>
    <property type="match status" value="1"/>
</dbReference>
<keyword evidence="10 11" id="KW-0206">Cytoskeleton</keyword>
<feature type="compositionally biased region" description="Low complexity" evidence="13">
    <location>
        <begin position="1246"/>
        <end position="1256"/>
    </location>
</feature>
<feature type="compositionally biased region" description="Basic and acidic residues" evidence="13">
    <location>
        <begin position="1259"/>
        <end position="1270"/>
    </location>
</feature>
<dbReference type="CDD" id="cd01883">
    <property type="entry name" value="EF1_alpha"/>
    <property type="match status" value="1"/>
</dbReference>
<dbReference type="InterPro" id="IPR054696">
    <property type="entry name" value="GTP-eEF1A_C"/>
</dbReference>
<dbReference type="PANTHER" id="PTHR19845:SF0">
    <property type="entry name" value="KATANIN P80 WD40 REPEAT-CONTAINING SUBUNIT B1"/>
    <property type="match status" value="1"/>
</dbReference>
<comment type="function">
    <text evidence="1">This protein promotes the GTP-dependent binding of aminoacyl-tRNA to the A-site of ribosomes during protein biosynthesis.</text>
</comment>
<feature type="region of interest" description="Disordered" evidence="13">
    <location>
        <begin position="1095"/>
        <end position="1116"/>
    </location>
</feature>
<dbReference type="Proteomes" id="UP000251960">
    <property type="component" value="Chromosome 2"/>
</dbReference>
<feature type="region of interest" description="Disordered" evidence="13">
    <location>
        <begin position="957"/>
        <end position="1077"/>
    </location>
</feature>
<dbReference type="PRINTS" id="PR00320">
    <property type="entry name" value="GPROTEINBRPT"/>
</dbReference>
<feature type="compositionally biased region" description="Basic and acidic residues" evidence="13">
    <location>
        <begin position="1019"/>
        <end position="1032"/>
    </location>
</feature>
<dbReference type="InterPro" id="IPR019775">
    <property type="entry name" value="WD40_repeat_CS"/>
</dbReference>
<dbReference type="CDD" id="cd00200">
    <property type="entry name" value="WD40"/>
    <property type="match status" value="1"/>
</dbReference>
<feature type="region of interest" description="Disordered" evidence="13">
    <location>
        <begin position="1246"/>
        <end position="1295"/>
    </location>
</feature>
<evidence type="ECO:0000256" key="5">
    <source>
        <dbReference type="ARBA" id="ARBA00022574"/>
    </source>
</evidence>
<dbReference type="FunFam" id="3.40.50.300:FF:001277">
    <property type="entry name" value="Elongation factor 1 alpha-like protein"/>
    <property type="match status" value="1"/>
</dbReference>
<comment type="similarity">
    <text evidence="11">Belongs to the WD repeat KATNB1 family.</text>
</comment>
<evidence type="ECO:0000259" key="14">
    <source>
        <dbReference type="PROSITE" id="PS51722"/>
    </source>
</evidence>
<feature type="region of interest" description="Disordered" evidence="13">
    <location>
        <begin position="1199"/>
        <end position="1232"/>
    </location>
</feature>
<keyword evidence="8" id="KW-0547">Nucleotide-binding</keyword>
<dbReference type="FunFam" id="2.40.30.10:FF:000060">
    <property type="entry name" value="elongation factor 1-alpha isoform X4"/>
    <property type="match status" value="1"/>
</dbReference>
<dbReference type="FunFam" id="2.40.30.10:FF:000020">
    <property type="entry name" value="Translation elongation factor EF-1"/>
    <property type="match status" value="1"/>
</dbReference>
<keyword evidence="4 11" id="KW-0963">Cytoplasm</keyword>
<dbReference type="GO" id="GO:0051013">
    <property type="term" value="P:microtubule severing"/>
    <property type="evidence" value="ECO:0007669"/>
    <property type="project" value="UniProtKB-UniRule"/>
</dbReference>
<dbReference type="Gene3D" id="2.130.10.10">
    <property type="entry name" value="YVTN repeat-like/Quinoprotein amine dehydrogenase"/>
    <property type="match status" value="1"/>
</dbReference>
<evidence type="ECO:0000256" key="8">
    <source>
        <dbReference type="ARBA" id="ARBA00022741"/>
    </source>
</evidence>
<dbReference type="EMBL" id="NCVQ01000003">
    <property type="protein sequence ID" value="PWZ36661.1"/>
    <property type="molecule type" value="Genomic_DNA"/>
</dbReference>
<dbReference type="GO" id="GO:0005525">
    <property type="term" value="F:GTP binding"/>
    <property type="evidence" value="ECO:0007669"/>
    <property type="project" value="UniProtKB-KW"/>
</dbReference>
<dbReference type="SUPFAM" id="SSF50465">
    <property type="entry name" value="EF-Tu/eEF-1alpha/eIF2-gamma C-terminal domain"/>
    <property type="match status" value="1"/>
</dbReference>
<dbReference type="PRINTS" id="PR00315">
    <property type="entry name" value="ELONGATNFCT"/>
</dbReference>
<feature type="compositionally biased region" description="Polar residues" evidence="13">
    <location>
        <begin position="1215"/>
        <end position="1227"/>
    </location>
</feature>
<gene>
    <name evidence="15" type="primary">At5g23430_3</name>
    <name evidence="15" type="ORF">Zm00014a_043224</name>
</gene>
<dbReference type="PROSITE" id="PS00678">
    <property type="entry name" value="WD_REPEATS_1"/>
    <property type="match status" value="2"/>
</dbReference>
<feature type="repeat" description="WD" evidence="12">
    <location>
        <begin position="671"/>
        <end position="713"/>
    </location>
</feature>
<dbReference type="InterPro" id="IPR009001">
    <property type="entry name" value="Transl_elong_EF1A/Init_IF2_C"/>
</dbReference>
<proteinExistence type="inferred from homology"/>
<dbReference type="GO" id="GO:0005874">
    <property type="term" value="C:microtubule"/>
    <property type="evidence" value="ECO:0007669"/>
    <property type="project" value="UniProtKB-KW"/>
</dbReference>
<dbReference type="GO" id="GO:0005737">
    <property type="term" value="C:cytoplasm"/>
    <property type="evidence" value="ECO:0007669"/>
    <property type="project" value="UniProtKB-UniRule"/>
</dbReference>
<reference evidence="15" key="1">
    <citation type="journal article" date="2018" name="Nat. Genet.">
        <title>Extensive intraspecific gene order and gene structural variations between Mo17 and other maize genomes.</title>
        <authorList>
            <person name="Sun S."/>
            <person name="Zhou Y."/>
            <person name="Chen J."/>
            <person name="Shi J."/>
            <person name="Zhao H."/>
            <person name="Zhao H."/>
            <person name="Song W."/>
            <person name="Zhang M."/>
            <person name="Cui Y."/>
            <person name="Dong X."/>
            <person name="Liu H."/>
            <person name="Ma X."/>
            <person name="Jiao Y."/>
            <person name="Wang B."/>
            <person name="Wei X."/>
            <person name="Stein J.C."/>
            <person name="Glaubitz J.C."/>
            <person name="Lu F."/>
            <person name="Yu G."/>
            <person name="Liang C."/>
            <person name="Fengler K."/>
            <person name="Li B."/>
            <person name="Rafalski A."/>
            <person name="Schnable P.S."/>
            <person name="Ware D.H."/>
            <person name="Buckler E.S."/>
            <person name="Lai J."/>
        </authorList>
    </citation>
    <scope>NUCLEOTIDE SEQUENCE [LARGE SCALE GENOMIC DNA]</scope>
    <source>
        <tissue evidence="15">Seedling</tissue>
    </source>
</reference>
<dbReference type="InterPro" id="IPR009000">
    <property type="entry name" value="Transl_B-barrel_sf"/>
</dbReference>
<dbReference type="FunFam" id="2.130.10.10:FF:000183">
    <property type="entry name" value="Katanin p80 WD40 repeat-containing subunit B1"/>
    <property type="match status" value="1"/>
</dbReference>
<dbReference type="PANTHER" id="PTHR19845">
    <property type="entry name" value="KATANIN P80 SUBUNIT"/>
    <property type="match status" value="1"/>
</dbReference>
<feature type="repeat" description="WD" evidence="12">
    <location>
        <begin position="798"/>
        <end position="839"/>
    </location>
</feature>
<dbReference type="SUPFAM" id="SSF50447">
    <property type="entry name" value="Translation proteins"/>
    <property type="match status" value="1"/>
</dbReference>
<dbReference type="InterPro" id="IPR026962">
    <property type="entry name" value="KTNB1"/>
</dbReference>
<dbReference type="HAMAP" id="MF_03022">
    <property type="entry name" value="Katanin_p80_B1"/>
    <property type="match status" value="1"/>
</dbReference>
<dbReference type="SUPFAM" id="SSF50978">
    <property type="entry name" value="WD40 repeat-like"/>
    <property type="match status" value="1"/>
</dbReference>
<feature type="compositionally biased region" description="Basic and acidic residues" evidence="13">
    <location>
        <begin position="1059"/>
        <end position="1071"/>
    </location>
</feature>
<feature type="compositionally biased region" description="Polar residues" evidence="13">
    <location>
        <begin position="957"/>
        <end position="996"/>
    </location>
</feature>
<evidence type="ECO:0000256" key="11">
    <source>
        <dbReference type="HAMAP-Rule" id="MF_03022"/>
    </source>
</evidence>
<dbReference type="Gene3D" id="3.40.50.300">
    <property type="entry name" value="P-loop containing nucleotide triphosphate hydrolases"/>
    <property type="match status" value="1"/>
</dbReference>
<dbReference type="InterPro" id="IPR001680">
    <property type="entry name" value="WD40_rpt"/>
</dbReference>
<evidence type="ECO:0000256" key="1">
    <source>
        <dbReference type="ARBA" id="ARBA00003982"/>
    </source>
</evidence>
<evidence type="ECO:0000256" key="7">
    <source>
        <dbReference type="ARBA" id="ARBA00022737"/>
    </source>
</evidence>
<accession>A0A3L6FQC7</accession>
<comment type="function">
    <text evidence="11">May participate in a complex which severs microtubules in an ATP-dependent manner. Microtubule severing may promote rapid reorganization of cellular microtubule arrays.</text>
</comment>
<evidence type="ECO:0000256" key="3">
    <source>
        <dbReference type="ARBA" id="ARBA00007249"/>
    </source>
</evidence>
<dbReference type="SMART" id="SM00320">
    <property type="entry name" value="WD40"/>
    <property type="match status" value="5"/>
</dbReference>
<feature type="compositionally biased region" description="Basic and acidic residues" evidence="13">
    <location>
        <begin position="1103"/>
        <end position="1116"/>
    </location>
</feature>
<dbReference type="PROSITE" id="PS51722">
    <property type="entry name" value="G_TR_2"/>
    <property type="match status" value="1"/>
</dbReference>
<evidence type="ECO:0000256" key="2">
    <source>
        <dbReference type="ARBA" id="ARBA00004245"/>
    </source>
</evidence>
<dbReference type="Pfam" id="PF00400">
    <property type="entry name" value="WD40"/>
    <property type="match status" value="5"/>
</dbReference>
<dbReference type="GO" id="GO:0003924">
    <property type="term" value="F:GTPase activity"/>
    <property type="evidence" value="ECO:0007669"/>
    <property type="project" value="InterPro"/>
</dbReference>
<dbReference type="Pfam" id="PF00009">
    <property type="entry name" value="GTP_EFTU"/>
    <property type="match status" value="1"/>
</dbReference>
<dbReference type="GO" id="GO:0008352">
    <property type="term" value="C:katanin complex"/>
    <property type="evidence" value="ECO:0007669"/>
    <property type="project" value="InterPro"/>
</dbReference>
<keyword evidence="9" id="KW-0342">GTP-binding</keyword>
<name>A0A3L6FQC7_MAIZE</name>
<dbReference type="Gene3D" id="2.40.30.10">
    <property type="entry name" value="Translation factors"/>
    <property type="match status" value="2"/>
</dbReference>
<dbReference type="PROSITE" id="PS50294">
    <property type="entry name" value="WD_REPEATS_REGION"/>
    <property type="match status" value="5"/>
</dbReference>
<keyword evidence="6 11" id="KW-0493">Microtubule</keyword>
<evidence type="ECO:0000256" key="10">
    <source>
        <dbReference type="ARBA" id="ARBA00023212"/>
    </source>
</evidence>
<evidence type="ECO:0000313" key="15">
    <source>
        <dbReference type="EMBL" id="PWZ36661.1"/>
    </source>
</evidence>